<proteinExistence type="predicted"/>
<dbReference type="SUPFAM" id="SSF53474">
    <property type="entry name" value="alpha/beta-Hydrolases"/>
    <property type="match status" value="1"/>
</dbReference>
<dbReference type="PANTHER" id="PTHR43433:SF5">
    <property type="entry name" value="AB HYDROLASE-1 DOMAIN-CONTAINING PROTEIN"/>
    <property type="match status" value="1"/>
</dbReference>
<dbReference type="Gene3D" id="3.40.50.1820">
    <property type="entry name" value="alpha/beta hydrolase"/>
    <property type="match status" value="1"/>
</dbReference>
<accession>A0ABN1QMU9</accession>
<evidence type="ECO:0000259" key="1">
    <source>
        <dbReference type="Pfam" id="PF00561"/>
    </source>
</evidence>
<keyword evidence="3" id="KW-1185">Reference proteome</keyword>
<dbReference type="PANTHER" id="PTHR43433">
    <property type="entry name" value="HYDROLASE, ALPHA/BETA FOLD FAMILY PROTEIN"/>
    <property type="match status" value="1"/>
</dbReference>
<dbReference type="InterPro" id="IPR000073">
    <property type="entry name" value="AB_hydrolase_1"/>
</dbReference>
<dbReference type="RefSeq" id="WP_343971657.1">
    <property type="nucleotide sequence ID" value="NZ_BAAAHK010000008.1"/>
</dbReference>
<dbReference type="InterPro" id="IPR050471">
    <property type="entry name" value="AB_hydrolase"/>
</dbReference>
<gene>
    <name evidence="2" type="ORF">GCM10009554_39030</name>
</gene>
<dbReference type="Proteomes" id="UP001500542">
    <property type="component" value="Unassembled WGS sequence"/>
</dbReference>
<comment type="caution">
    <text evidence="2">The sequence shown here is derived from an EMBL/GenBank/DDBJ whole genome shotgun (WGS) entry which is preliminary data.</text>
</comment>
<dbReference type="EMBL" id="BAAAHK010000008">
    <property type="protein sequence ID" value="GAA0944688.1"/>
    <property type="molecule type" value="Genomic_DNA"/>
</dbReference>
<reference evidence="2 3" key="1">
    <citation type="journal article" date="2019" name="Int. J. Syst. Evol. Microbiol.">
        <title>The Global Catalogue of Microorganisms (GCM) 10K type strain sequencing project: providing services to taxonomists for standard genome sequencing and annotation.</title>
        <authorList>
            <consortium name="The Broad Institute Genomics Platform"/>
            <consortium name="The Broad Institute Genome Sequencing Center for Infectious Disease"/>
            <person name="Wu L."/>
            <person name="Ma J."/>
        </authorList>
    </citation>
    <scope>NUCLEOTIDE SEQUENCE [LARGE SCALE GENOMIC DNA]</scope>
    <source>
        <strain evidence="2 3">JCM 10977</strain>
    </source>
</reference>
<protein>
    <submittedName>
        <fullName evidence="2">Alpha/beta hydrolase</fullName>
    </submittedName>
</protein>
<dbReference type="Pfam" id="PF00561">
    <property type="entry name" value="Abhydrolase_1"/>
    <property type="match status" value="1"/>
</dbReference>
<organism evidence="2 3">
    <name type="scientific">Kribbella koreensis</name>
    <dbReference type="NCBI Taxonomy" id="57909"/>
    <lineage>
        <taxon>Bacteria</taxon>
        <taxon>Bacillati</taxon>
        <taxon>Actinomycetota</taxon>
        <taxon>Actinomycetes</taxon>
        <taxon>Propionibacteriales</taxon>
        <taxon>Kribbellaceae</taxon>
        <taxon>Kribbella</taxon>
    </lineage>
</organism>
<dbReference type="PRINTS" id="PR00111">
    <property type="entry name" value="ABHYDROLASE"/>
</dbReference>
<dbReference type="GO" id="GO:0016787">
    <property type="term" value="F:hydrolase activity"/>
    <property type="evidence" value="ECO:0007669"/>
    <property type="project" value="UniProtKB-KW"/>
</dbReference>
<sequence>MTASFAQAPTETVDIAGTPFAYREVGVAGTPLAYREVGVAGTPLAYREVGPTADVPLVLLNHITAVLDDWDPAVVDGLAAERRVIAVDLRGVGASGGTTPDTIEAMAADTASFLEALGVEAADLLGFSLGGMVAQTVAQQRPDLIRRLVLVGTSPAADEGPGTWAAGLQSAFGKADTEGKHPKHFLFFTPTPRSQSAADAFLTRLTERTENHDHPVTQETITAQLTAATKWERATSPAALSDVQNPTLIVNGDDDTLVPTISSFHLAQLLPNATLSIYPDAGHGALFQHHNLFVQQAQDFLND</sequence>
<name>A0ABN1QMU9_9ACTN</name>
<feature type="domain" description="AB hydrolase-1" evidence="1">
    <location>
        <begin position="56"/>
        <end position="289"/>
    </location>
</feature>
<keyword evidence="2" id="KW-0378">Hydrolase</keyword>
<dbReference type="InterPro" id="IPR029058">
    <property type="entry name" value="AB_hydrolase_fold"/>
</dbReference>
<evidence type="ECO:0000313" key="2">
    <source>
        <dbReference type="EMBL" id="GAA0944688.1"/>
    </source>
</evidence>
<evidence type="ECO:0000313" key="3">
    <source>
        <dbReference type="Proteomes" id="UP001500542"/>
    </source>
</evidence>